<dbReference type="PANTHER" id="PTHR42028">
    <property type="entry name" value="CHROMOSOME 1, WHOLE GENOME SHOTGUN SEQUENCE"/>
    <property type="match status" value="1"/>
</dbReference>
<evidence type="ECO:0000313" key="4">
    <source>
        <dbReference type="Proteomes" id="UP001309876"/>
    </source>
</evidence>
<organism evidence="3 4">
    <name type="scientific">Lithohypha guttulata</name>
    <dbReference type="NCBI Taxonomy" id="1690604"/>
    <lineage>
        <taxon>Eukaryota</taxon>
        <taxon>Fungi</taxon>
        <taxon>Dikarya</taxon>
        <taxon>Ascomycota</taxon>
        <taxon>Pezizomycotina</taxon>
        <taxon>Eurotiomycetes</taxon>
        <taxon>Chaetothyriomycetidae</taxon>
        <taxon>Chaetothyriales</taxon>
        <taxon>Trichomeriaceae</taxon>
        <taxon>Lithohypha</taxon>
    </lineage>
</organism>
<evidence type="ECO:0000313" key="3">
    <source>
        <dbReference type="EMBL" id="KAK5086642.1"/>
    </source>
</evidence>
<protein>
    <recommendedName>
        <fullName evidence="2">DUF7137 domain-containing protein</fullName>
    </recommendedName>
</protein>
<feature type="transmembrane region" description="Helical" evidence="1">
    <location>
        <begin position="144"/>
        <end position="166"/>
    </location>
</feature>
<keyword evidence="1" id="KW-0812">Transmembrane</keyword>
<accession>A0AAN7T1N1</accession>
<keyword evidence="1" id="KW-0472">Membrane</keyword>
<dbReference type="AlphaFoldDB" id="A0AAN7T1N1"/>
<dbReference type="Pfam" id="PF23585">
    <property type="entry name" value="DUF7137"/>
    <property type="match status" value="1"/>
</dbReference>
<dbReference type="Proteomes" id="UP001309876">
    <property type="component" value="Unassembled WGS sequence"/>
</dbReference>
<dbReference type="PANTHER" id="PTHR42028:SF1">
    <property type="entry name" value="YALI0E30657P"/>
    <property type="match status" value="1"/>
</dbReference>
<reference evidence="3 4" key="1">
    <citation type="submission" date="2023-08" db="EMBL/GenBank/DDBJ databases">
        <title>Black Yeasts Isolated from many extreme environments.</title>
        <authorList>
            <person name="Coleine C."/>
            <person name="Stajich J.E."/>
            <person name="Selbmann L."/>
        </authorList>
    </citation>
    <scope>NUCLEOTIDE SEQUENCE [LARGE SCALE GENOMIC DNA]</scope>
    <source>
        <strain evidence="3 4">CCFEE 5910</strain>
    </source>
</reference>
<keyword evidence="1" id="KW-1133">Transmembrane helix</keyword>
<gene>
    <name evidence="3" type="ORF">LTR05_003810</name>
</gene>
<sequence length="167" mass="18323">MITPAATDGMTFVKVGNQITFRWNYTSLLITPDYIDVIATNTVNRQTYTIAANQSWQETQAVTWDTNEFTQTTDLPFVVATYTLMIYDAAKEPTAVASAGALGGFSNLQFGVYTPQPYTPLNEFKCATCSSGAISLHEKQALSILLGTCTITVLSFTWFASGVFHLF</sequence>
<proteinExistence type="predicted"/>
<evidence type="ECO:0000259" key="2">
    <source>
        <dbReference type="Pfam" id="PF23585"/>
    </source>
</evidence>
<feature type="domain" description="DUF7137" evidence="2">
    <location>
        <begin position="1"/>
        <end position="128"/>
    </location>
</feature>
<evidence type="ECO:0000256" key="1">
    <source>
        <dbReference type="SAM" id="Phobius"/>
    </source>
</evidence>
<comment type="caution">
    <text evidence="3">The sequence shown here is derived from an EMBL/GenBank/DDBJ whole genome shotgun (WGS) entry which is preliminary data.</text>
</comment>
<dbReference type="EMBL" id="JAVRRJ010000003">
    <property type="protein sequence ID" value="KAK5086642.1"/>
    <property type="molecule type" value="Genomic_DNA"/>
</dbReference>
<keyword evidence="4" id="KW-1185">Reference proteome</keyword>
<dbReference type="InterPro" id="IPR055561">
    <property type="entry name" value="DUF7137"/>
</dbReference>
<name>A0AAN7T1N1_9EURO</name>